<proteinExistence type="inferred from homology"/>
<dbReference type="PANTHER" id="PTHR21039:SF0">
    <property type="entry name" value="HISTIDINOL-PHOSPHATASE"/>
    <property type="match status" value="1"/>
</dbReference>
<dbReference type="CDD" id="cd12110">
    <property type="entry name" value="PHP_HisPPase_Hisj_like"/>
    <property type="match status" value="1"/>
</dbReference>
<dbReference type="EC" id="3.1.3.15" evidence="3"/>
<feature type="non-terminal residue" evidence="9">
    <location>
        <position position="261"/>
    </location>
</feature>
<evidence type="ECO:0000256" key="6">
    <source>
        <dbReference type="ARBA" id="ARBA00023102"/>
    </source>
</evidence>
<keyword evidence="6" id="KW-0368">Histidine biosynthesis</keyword>
<keyword evidence="5" id="KW-0378">Hydrolase</keyword>
<dbReference type="PANTHER" id="PTHR21039">
    <property type="entry name" value="HISTIDINOL PHOSPHATASE-RELATED"/>
    <property type="match status" value="1"/>
</dbReference>
<evidence type="ECO:0000256" key="2">
    <source>
        <dbReference type="ARBA" id="ARBA00009152"/>
    </source>
</evidence>
<dbReference type="EMBL" id="BARS01031832">
    <property type="protein sequence ID" value="GAG22569.1"/>
    <property type="molecule type" value="Genomic_DNA"/>
</dbReference>
<dbReference type="SUPFAM" id="SSF89550">
    <property type="entry name" value="PHP domain-like"/>
    <property type="match status" value="1"/>
</dbReference>
<comment type="pathway">
    <text evidence="1">Amino-acid biosynthesis; L-histidine biosynthesis; L-histidine from 5-phospho-alpha-D-ribose 1-diphosphate: step 8/9.</text>
</comment>
<reference evidence="9" key="1">
    <citation type="journal article" date="2014" name="Front. Microbiol.">
        <title>High frequency of phylogenetically diverse reductive dehalogenase-homologous genes in deep subseafloor sedimentary metagenomes.</title>
        <authorList>
            <person name="Kawai M."/>
            <person name="Futagami T."/>
            <person name="Toyoda A."/>
            <person name="Takaki Y."/>
            <person name="Nishi S."/>
            <person name="Hori S."/>
            <person name="Arai W."/>
            <person name="Tsubouchi T."/>
            <person name="Morono Y."/>
            <person name="Uchiyama I."/>
            <person name="Ito T."/>
            <person name="Fujiyama A."/>
            <person name="Inagaki F."/>
            <person name="Takami H."/>
        </authorList>
    </citation>
    <scope>NUCLEOTIDE SEQUENCE</scope>
    <source>
        <strain evidence="9">Expedition CK06-06</strain>
    </source>
</reference>
<dbReference type="InterPro" id="IPR016195">
    <property type="entry name" value="Pol/histidinol_Pase-like"/>
</dbReference>
<keyword evidence="4" id="KW-0028">Amino-acid biosynthesis</keyword>
<dbReference type="AlphaFoldDB" id="X0VVY7"/>
<comment type="catalytic activity">
    <reaction evidence="7">
        <text>L-histidinol phosphate + H2O = L-histidinol + phosphate</text>
        <dbReference type="Rhea" id="RHEA:14465"/>
        <dbReference type="ChEBI" id="CHEBI:15377"/>
        <dbReference type="ChEBI" id="CHEBI:43474"/>
        <dbReference type="ChEBI" id="CHEBI:57699"/>
        <dbReference type="ChEBI" id="CHEBI:57980"/>
        <dbReference type="EC" id="3.1.3.15"/>
    </reaction>
</comment>
<dbReference type="GO" id="GO:0004401">
    <property type="term" value="F:histidinol-phosphatase activity"/>
    <property type="evidence" value="ECO:0007669"/>
    <property type="project" value="UniProtKB-EC"/>
</dbReference>
<evidence type="ECO:0000259" key="8">
    <source>
        <dbReference type="Pfam" id="PF02811"/>
    </source>
</evidence>
<organism evidence="9">
    <name type="scientific">marine sediment metagenome</name>
    <dbReference type="NCBI Taxonomy" id="412755"/>
    <lineage>
        <taxon>unclassified sequences</taxon>
        <taxon>metagenomes</taxon>
        <taxon>ecological metagenomes</taxon>
    </lineage>
</organism>
<dbReference type="Gene3D" id="3.20.20.140">
    <property type="entry name" value="Metal-dependent hydrolases"/>
    <property type="match status" value="1"/>
</dbReference>
<feature type="non-terminal residue" evidence="9">
    <location>
        <position position="1"/>
    </location>
</feature>
<dbReference type="InterPro" id="IPR010140">
    <property type="entry name" value="Histidinol_P_phosphatase_HisJ"/>
</dbReference>
<dbReference type="NCBIfam" id="TIGR01856">
    <property type="entry name" value="hisJ_fam"/>
    <property type="match status" value="1"/>
</dbReference>
<comment type="caution">
    <text evidence="9">The sequence shown here is derived from an EMBL/GenBank/DDBJ whole genome shotgun (WGS) entry which is preliminary data.</text>
</comment>
<dbReference type="InterPro" id="IPR004013">
    <property type="entry name" value="PHP_dom"/>
</dbReference>
<comment type="similarity">
    <text evidence="2">Belongs to the PHP hydrolase family. HisK subfamily.</text>
</comment>
<protein>
    <recommendedName>
        <fullName evidence="3">histidinol-phosphatase</fullName>
        <ecNumber evidence="3">3.1.3.15</ecNumber>
    </recommendedName>
</protein>
<evidence type="ECO:0000256" key="3">
    <source>
        <dbReference type="ARBA" id="ARBA00013085"/>
    </source>
</evidence>
<gene>
    <name evidence="9" type="ORF">S01H1_49472</name>
</gene>
<evidence type="ECO:0000256" key="4">
    <source>
        <dbReference type="ARBA" id="ARBA00022605"/>
    </source>
</evidence>
<dbReference type="GO" id="GO:0005737">
    <property type="term" value="C:cytoplasm"/>
    <property type="evidence" value="ECO:0007669"/>
    <property type="project" value="TreeGrafter"/>
</dbReference>
<dbReference type="Pfam" id="PF02811">
    <property type="entry name" value="PHP"/>
    <property type="match status" value="1"/>
</dbReference>
<evidence type="ECO:0000256" key="7">
    <source>
        <dbReference type="ARBA" id="ARBA00049158"/>
    </source>
</evidence>
<sequence length="261" mass="28777">GSLEDVVRSAIRAGFSIYGLSEHAPRYRVEDLFPDEADLGVEDLARTFESYVSTALALADRYADRIELLVGFESEVLPVQGWAEQMCELRRRHPEFDYVVGSVHHVGGTSIDMTPELTAKVAEEVGGRDALERLYFELVAEMVERLRPEIVGHFDLIRKFEGFGTSFGPGTWKHIERGLEVMRAVGAILDVNAAPVRRRMGPVYPLPPLLERACEMGIPVTLGDDSHGPAEVGVGLGACLQAIQQAGYHCVHYLTREGGEV</sequence>
<feature type="domain" description="PHP" evidence="8">
    <location>
        <begin position="2"/>
        <end position="193"/>
    </location>
</feature>
<dbReference type="UniPathway" id="UPA00031">
    <property type="reaction ID" value="UER00013"/>
</dbReference>
<accession>X0VVY7</accession>
<name>X0VVY7_9ZZZZ</name>
<evidence type="ECO:0000313" key="9">
    <source>
        <dbReference type="EMBL" id="GAG22569.1"/>
    </source>
</evidence>
<evidence type="ECO:0000256" key="5">
    <source>
        <dbReference type="ARBA" id="ARBA00022801"/>
    </source>
</evidence>
<evidence type="ECO:0000256" key="1">
    <source>
        <dbReference type="ARBA" id="ARBA00004970"/>
    </source>
</evidence>
<dbReference type="GO" id="GO:0000105">
    <property type="term" value="P:L-histidine biosynthetic process"/>
    <property type="evidence" value="ECO:0007669"/>
    <property type="project" value="UniProtKB-UniPathway"/>
</dbReference>